<organism evidence="5 6">
    <name type="scientific">Motilimonas pumila</name>
    <dbReference type="NCBI Taxonomy" id="2303987"/>
    <lineage>
        <taxon>Bacteria</taxon>
        <taxon>Pseudomonadati</taxon>
        <taxon>Pseudomonadota</taxon>
        <taxon>Gammaproteobacteria</taxon>
        <taxon>Alteromonadales</taxon>
        <taxon>Alteromonadales genera incertae sedis</taxon>
        <taxon>Motilimonas</taxon>
    </lineage>
</organism>
<protein>
    <submittedName>
        <fullName evidence="5">Glyceraldehyde-3-phosphate dehydrogenase</fullName>
    </submittedName>
</protein>
<comment type="caution">
    <text evidence="5">The sequence shown here is derived from an EMBL/GenBank/DDBJ whole genome shotgun (WGS) entry which is preliminary data.</text>
</comment>
<evidence type="ECO:0000256" key="3">
    <source>
        <dbReference type="SAM" id="SignalP"/>
    </source>
</evidence>
<dbReference type="Pfam" id="PF01103">
    <property type="entry name" value="Omp85"/>
    <property type="match status" value="1"/>
</dbReference>
<sequence>MTQGITVTVLRRIALALSLVCCHNAAASVFDQMIDPQDGQLDMSQWILNNAHGFMPVPFLITDPAVGTGGGVALIFFHETQEQKDYRLANPTKQGHIPPSVSGVVAGGTDNGSRLAGVFHAGNWQQDSIRYIGALFSTSFNLKYYPEQRPEPNKFNIEGLFFYQDIDLRIKDSGFFVGANYTFLDTDTQFDLSDNLPGIDPFSLDSQDASLGLKLSYDSLNNKFSPSQGIKAKLETKWHHPNLGGDFDYREINALIFHYQKLNHDWGLALRGDAKAVSDDAPYYAKPFINLRGIPAMRYQAEQTALAEFELSYALAPRWALLGFAGSGKAIAESSNFADSKWRSAAGMGFRYLIANKLGLLTGLDLAKGPEEWALYIQFGTAWR</sequence>
<evidence type="ECO:0000256" key="1">
    <source>
        <dbReference type="ARBA" id="ARBA00004370"/>
    </source>
</evidence>
<dbReference type="Gene3D" id="2.40.160.50">
    <property type="entry name" value="membrane protein fhac: a member of the omp85/tpsb transporter family"/>
    <property type="match status" value="1"/>
</dbReference>
<keyword evidence="2" id="KW-0472">Membrane</keyword>
<keyword evidence="6" id="KW-1185">Reference proteome</keyword>
<dbReference type="InterPro" id="IPR000184">
    <property type="entry name" value="Bac_surfAg_D15"/>
</dbReference>
<keyword evidence="3" id="KW-0732">Signal</keyword>
<reference evidence="5 6" key="2">
    <citation type="submission" date="2019-01" db="EMBL/GenBank/DDBJ databases">
        <title>Motilimonas pumilus sp. nov., isolated from the gut of sea cucumber (Apostichopus japonicus).</title>
        <authorList>
            <person name="Wang F.-Q."/>
            <person name="Ren L.-H."/>
            <person name="Lin Y.-W."/>
            <person name="Sun G.-H."/>
            <person name="Du Z.-J."/>
            <person name="Zhao J.-X."/>
            <person name="Liu X.-J."/>
            <person name="Liu L.-J."/>
        </authorList>
    </citation>
    <scope>NUCLEOTIDE SEQUENCE [LARGE SCALE GENOMIC DNA]</scope>
    <source>
        <strain evidence="5 6">PLHSC7-2</strain>
    </source>
</reference>
<accession>A0A418YDI3</accession>
<dbReference type="EMBL" id="QZCH01000015">
    <property type="protein sequence ID" value="RJG42591.1"/>
    <property type="molecule type" value="Genomic_DNA"/>
</dbReference>
<evidence type="ECO:0000313" key="6">
    <source>
        <dbReference type="Proteomes" id="UP000283255"/>
    </source>
</evidence>
<dbReference type="OrthoDB" id="9771071at2"/>
<comment type="subcellular location">
    <subcellularLocation>
        <location evidence="1">Membrane</location>
    </subcellularLocation>
</comment>
<name>A0A418YDI3_9GAMM</name>
<dbReference type="Proteomes" id="UP000283255">
    <property type="component" value="Unassembled WGS sequence"/>
</dbReference>
<dbReference type="AlphaFoldDB" id="A0A418YDI3"/>
<feature type="chain" id="PRO_5019381671" evidence="3">
    <location>
        <begin position="28"/>
        <end position="384"/>
    </location>
</feature>
<proteinExistence type="predicted"/>
<reference evidence="5 6" key="1">
    <citation type="submission" date="2018-09" db="EMBL/GenBank/DDBJ databases">
        <authorList>
            <person name="Wang F."/>
        </authorList>
    </citation>
    <scope>NUCLEOTIDE SEQUENCE [LARGE SCALE GENOMIC DNA]</scope>
    <source>
        <strain evidence="5 6">PLHSC7-2</strain>
    </source>
</reference>
<evidence type="ECO:0000313" key="5">
    <source>
        <dbReference type="EMBL" id="RJG42591.1"/>
    </source>
</evidence>
<gene>
    <name evidence="5" type="ORF">D1Z90_12030</name>
</gene>
<evidence type="ECO:0000259" key="4">
    <source>
        <dbReference type="Pfam" id="PF01103"/>
    </source>
</evidence>
<dbReference type="GO" id="GO:0019867">
    <property type="term" value="C:outer membrane"/>
    <property type="evidence" value="ECO:0007669"/>
    <property type="project" value="InterPro"/>
</dbReference>
<evidence type="ECO:0000256" key="2">
    <source>
        <dbReference type="ARBA" id="ARBA00023136"/>
    </source>
</evidence>
<feature type="signal peptide" evidence="3">
    <location>
        <begin position="1"/>
        <end position="27"/>
    </location>
</feature>
<feature type="domain" description="Bacterial surface antigen (D15)" evidence="4">
    <location>
        <begin position="202"/>
        <end position="275"/>
    </location>
</feature>